<feature type="transmembrane region" description="Helical" evidence="6">
    <location>
        <begin position="338"/>
        <end position="360"/>
    </location>
</feature>
<feature type="transmembrane region" description="Helical" evidence="6">
    <location>
        <begin position="91"/>
        <end position="112"/>
    </location>
</feature>
<feature type="transmembrane region" description="Helical" evidence="6">
    <location>
        <begin position="173"/>
        <end position="197"/>
    </location>
</feature>
<name>A0A7G6SX76_9HYPH</name>
<reference evidence="8" key="1">
    <citation type="journal article" date="2020" name="Mol. Plant Microbe Interact.">
        <title>Complete genome sequences of four natural Pseudomonas isolates that catabolize a wide range of aromatic compounds relevant to lignin valorization.</title>
        <authorList>
            <person name="Hatmaker E.A."/>
            <person name="Presle G."/>
            <person name="Cannon O."/>
            <person name="Guss A.M."/>
            <person name="Elkins J.G."/>
        </authorList>
    </citation>
    <scope>NUCLEOTIDE SEQUENCE</scope>
    <source>
        <strain evidence="8">583</strain>
    </source>
</reference>
<dbReference type="Gene3D" id="1.20.1250.20">
    <property type="entry name" value="MFS general substrate transporter like domains"/>
    <property type="match status" value="1"/>
</dbReference>
<evidence type="ECO:0000256" key="4">
    <source>
        <dbReference type="ARBA" id="ARBA00022989"/>
    </source>
</evidence>
<accession>A0A7G6SX76</accession>
<keyword evidence="4 6" id="KW-1133">Transmembrane helix</keyword>
<gene>
    <name evidence="8" type="ORF">HB778_22875</name>
</gene>
<dbReference type="InterPro" id="IPR020846">
    <property type="entry name" value="MFS_dom"/>
</dbReference>
<sequence length="391" mass="39490">MSNSNQATALTADARPPIPALAYLLTGCIAVIGSNSLVLGPIAPAVALSFGTSVPVVMIATAAFGLGTSASALFLARYIDRLGARRMLQGALLLLALALVASAVAPTVIMLVAAQLVAGIAAGVAMPAIYASSAAIAPPGRESGTIGVVLTGWTLSMVAGVSLSAVLADLVHWRAVFAAVAVLALLALASLTMTSLSDIRKSGPAPTPLAALGIPGIVPLLVACAAFMTAFYGVYGYLGDHLHSGLGKPVSANGWAALAYGIGFGTAALLDGVIDRLGARRVMPFAYLLVAAVYVAIAATSNSFGLTLAMVVVWGLANHFGLNVLVMRLSALDPSRRGTIMGLNSSVTYLAVFIGTTGFGPIYSSFGFAVCAMVAALLMLVAASAAAWRTR</sequence>
<dbReference type="GO" id="GO:0005886">
    <property type="term" value="C:plasma membrane"/>
    <property type="evidence" value="ECO:0007669"/>
    <property type="project" value="UniProtKB-SubCell"/>
</dbReference>
<dbReference type="EMBL" id="CP050296">
    <property type="protein sequence ID" value="QND59108.1"/>
    <property type="molecule type" value="Genomic_DNA"/>
</dbReference>
<dbReference type="RefSeq" id="WP_183457168.1">
    <property type="nucleotide sequence ID" value="NZ_CP050296.1"/>
</dbReference>
<evidence type="ECO:0000259" key="7">
    <source>
        <dbReference type="PROSITE" id="PS50850"/>
    </source>
</evidence>
<dbReference type="InterPro" id="IPR050189">
    <property type="entry name" value="MFS_Efflux_Transporters"/>
</dbReference>
<organism evidence="8 9">
    <name type="scientific">Mesorhizobium huakuii</name>
    <dbReference type="NCBI Taxonomy" id="28104"/>
    <lineage>
        <taxon>Bacteria</taxon>
        <taxon>Pseudomonadati</taxon>
        <taxon>Pseudomonadota</taxon>
        <taxon>Alphaproteobacteria</taxon>
        <taxon>Hyphomicrobiales</taxon>
        <taxon>Phyllobacteriaceae</taxon>
        <taxon>Mesorhizobium</taxon>
    </lineage>
</organism>
<keyword evidence="3 6" id="KW-0812">Transmembrane</keyword>
<feature type="transmembrane region" description="Helical" evidence="6">
    <location>
        <begin position="209"/>
        <end position="232"/>
    </location>
</feature>
<feature type="transmembrane region" description="Helical" evidence="6">
    <location>
        <begin position="55"/>
        <end position="79"/>
    </location>
</feature>
<feature type="transmembrane region" description="Helical" evidence="6">
    <location>
        <begin position="282"/>
        <end position="300"/>
    </location>
</feature>
<dbReference type="SUPFAM" id="SSF103473">
    <property type="entry name" value="MFS general substrate transporter"/>
    <property type="match status" value="1"/>
</dbReference>
<dbReference type="PANTHER" id="PTHR43124:SF10">
    <property type="entry name" value="PURINE EFFLUX PUMP PBUE"/>
    <property type="match status" value="1"/>
</dbReference>
<feature type="transmembrane region" description="Helical" evidence="6">
    <location>
        <begin position="144"/>
        <end position="167"/>
    </location>
</feature>
<dbReference type="PANTHER" id="PTHR43124">
    <property type="entry name" value="PURINE EFFLUX PUMP PBUE"/>
    <property type="match status" value="1"/>
</dbReference>
<evidence type="ECO:0000313" key="8">
    <source>
        <dbReference type="EMBL" id="QND59108.1"/>
    </source>
</evidence>
<protein>
    <submittedName>
        <fullName evidence="8">MFS transporter</fullName>
    </submittedName>
</protein>
<feature type="transmembrane region" description="Helical" evidence="6">
    <location>
        <begin position="21"/>
        <end position="43"/>
    </location>
</feature>
<dbReference type="AlphaFoldDB" id="A0A7G6SX76"/>
<dbReference type="Proteomes" id="UP000515465">
    <property type="component" value="Chromosome"/>
</dbReference>
<comment type="subcellular location">
    <subcellularLocation>
        <location evidence="1">Cell membrane</location>
        <topology evidence="1">Multi-pass membrane protein</topology>
    </subcellularLocation>
</comment>
<evidence type="ECO:0000256" key="3">
    <source>
        <dbReference type="ARBA" id="ARBA00022692"/>
    </source>
</evidence>
<dbReference type="InterPro" id="IPR011701">
    <property type="entry name" value="MFS"/>
</dbReference>
<evidence type="ECO:0000256" key="5">
    <source>
        <dbReference type="ARBA" id="ARBA00023136"/>
    </source>
</evidence>
<dbReference type="InterPro" id="IPR036259">
    <property type="entry name" value="MFS_trans_sf"/>
</dbReference>
<keyword evidence="5 6" id="KW-0472">Membrane</keyword>
<evidence type="ECO:0000313" key="9">
    <source>
        <dbReference type="Proteomes" id="UP000515465"/>
    </source>
</evidence>
<keyword evidence="2" id="KW-1003">Cell membrane</keyword>
<dbReference type="GO" id="GO:0022857">
    <property type="term" value="F:transmembrane transporter activity"/>
    <property type="evidence" value="ECO:0007669"/>
    <property type="project" value="InterPro"/>
</dbReference>
<feature type="transmembrane region" description="Helical" evidence="6">
    <location>
        <begin position="118"/>
        <end position="137"/>
    </location>
</feature>
<dbReference type="Pfam" id="PF07690">
    <property type="entry name" value="MFS_1"/>
    <property type="match status" value="1"/>
</dbReference>
<evidence type="ECO:0000256" key="6">
    <source>
        <dbReference type="SAM" id="Phobius"/>
    </source>
</evidence>
<feature type="transmembrane region" description="Helical" evidence="6">
    <location>
        <begin position="306"/>
        <end position="326"/>
    </location>
</feature>
<feature type="transmembrane region" description="Helical" evidence="6">
    <location>
        <begin position="366"/>
        <end position="388"/>
    </location>
</feature>
<dbReference type="PROSITE" id="PS50850">
    <property type="entry name" value="MFS"/>
    <property type="match status" value="1"/>
</dbReference>
<evidence type="ECO:0000256" key="1">
    <source>
        <dbReference type="ARBA" id="ARBA00004651"/>
    </source>
</evidence>
<feature type="domain" description="Major facilitator superfamily (MFS) profile" evidence="7">
    <location>
        <begin position="21"/>
        <end position="391"/>
    </location>
</feature>
<evidence type="ECO:0000256" key="2">
    <source>
        <dbReference type="ARBA" id="ARBA00022475"/>
    </source>
</evidence>
<feature type="transmembrane region" description="Helical" evidence="6">
    <location>
        <begin position="252"/>
        <end position="270"/>
    </location>
</feature>
<proteinExistence type="predicted"/>